<dbReference type="EMBL" id="CADEAL010000069">
    <property type="protein sequence ID" value="CAB1413766.1"/>
    <property type="molecule type" value="Genomic_DNA"/>
</dbReference>
<accession>A0A9N7TJ41</accession>
<evidence type="ECO:0000313" key="2">
    <source>
        <dbReference type="EMBL" id="CAB1413766.1"/>
    </source>
</evidence>
<evidence type="ECO:0000313" key="3">
    <source>
        <dbReference type="Proteomes" id="UP001153269"/>
    </source>
</evidence>
<name>A0A9N7TJ41_PLEPL</name>
<comment type="caution">
    <text evidence="2">The sequence shown here is derived from an EMBL/GenBank/DDBJ whole genome shotgun (WGS) entry which is preliminary data.</text>
</comment>
<organism evidence="2 3">
    <name type="scientific">Pleuronectes platessa</name>
    <name type="common">European plaice</name>
    <dbReference type="NCBI Taxonomy" id="8262"/>
    <lineage>
        <taxon>Eukaryota</taxon>
        <taxon>Metazoa</taxon>
        <taxon>Chordata</taxon>
        <taxon>Craniata</taxon>
        <taxon>Vertebrata</taxon>
        <taxon>Euteleostomi</taxon>
        <taxon>Actinopterygii</taxon>
        <taxon>Neopterygii</taxon>
        <taxon>Teleostei</taxon>
        <taxon>Neoteleostei</taxon>
        <taxon>Acanthomorphata</taxon>
        <taxon>Carangaria</taxon>
        <taxon>Pleuronectiformes</taxon>
        <taxon>Pleuronectoidei</taxon>
        <taxon>Pleuronectidae</taxon>
        <taxon>Pleuronectes</taxon>
    </lineage>
</organism>
<dbReference type="AlphaFoldDB" id="A0A9N7TJ41"/>
<evidence type="ECO:0000256" key="1">
    <source>
        <dbReference type="SAM" id="MobiDB-lite"/>
    </source>
</evidence>
<protein>
    <submittedName>
        <fullName evidence="2">Uncharacterized protein</fullName>
    </submittedName>
</protein>
<sequence>MHSRSFKSPVAVTGTFRGRAFMYQRSLRTPCSLERANSRPHRPLYLSVPTTGGKEGLSYSSYQSTWRERRWWEEDKVGEEGDGSPCRARPQPRFPMPGSDHPFPPGHGVQREISTHSGGERFIERKKQEKRLKLETTCRPSHLPSGATQHSTGTTWC</sequence>
<dbReference type="Proteomes" id="UP001153269">
    <property type="component" value="Unassembled WGS sequence"/>
</dbReference>
<keyword evidence="3" id="KW-1185">Reference proteome</keyword>
<proteinExistence type="predicted"/>
<reference evidence="2" key="1">
    <citation type="submission" date="2020-03" db="EMBL/GenBank/DDBJ databases">
        <authorList>
            <person name="Weist P."/>
        </authorList>
    </citation>
    <scope>NUCLEOTIDE SEQUENCE</scope>
</reference>
<feature type="region of interest" description="Disordered" evidence="1">
    <location>
        <begin position="76"/>
        <end position="107"/>
    </location>
</feature>
<gene>
    <name evidence="2" type="ORF">PLEPLA_LOCUS1468</name>
</gene>